<protein>
    <submittedName>
        <fullName evidence="2">Twin-arginine translocation pathway signal protein</fullName>
    </submittedName>
</protein>
<proteinExistence type="predicted"/>
<keyword evidence="3" id="KW-1185">Reference proteome</keyword>
<dbReference type="OrthoDB" id="6398409at2"/>
<dbReference type="RefSeq" id="WP_068389625.1">
    <property type="nucleotide sequence ID" value="NZ_LSZO01000135.1"/>
</dbReference>
<keyword evidence="1" id="KW-0472">Membrane</keyword>
<evidence type="ECO:0000313" key="2">
    <source>
        <dbReference type="EMBL" id="KXU38438.1"/>
    </source>
</evidence>
<evidence type="ECO:0000256" key="1">
    <source>
        <dbReference type="SAM" id="Phobius"/>
    </source>
</evidence>
<accession>A0A139SUZ7</accession>
<dbReference type="GO" id="GO:0046872">
    <property type="term" value="F:metal ion binding"/>
    <property type="evidence" value="ECO:0007669"/>
    <property type="project" value="InterPro"/>
</dbReference>
<gene>
    <name evidence="2" type="ORF">AXE65_01630</name>
</gene>
<dbReference type="Proteomes" id="UP000072660">
    <property type="component" value="Unassembled WGS sequence"/>
</dbReference>
<dbReference type="SUPFAM" id="SSF63411">
    <property type="entry name" value="LuxS/MPP-like metallohydrolase"/>
    <property type="match status" value="1"/>
</dbReference>
<evidence type="ECO:0000313" key="3">
    <source>
        <dbReference type="Proteomes" id="UP000072660"/>
    </source>
</evidence>
<keyword evidence="1" id="KW-0812">Transmembrane</keyword>
<feature type="transmembrane region" description="Helical" evidence="1">
    <location>
        <begin position="20"/>
        <end position="38"/>
    </location>
</feature>
<keyword evidence="1" id="KW-1133">Transmembrane helix</keyword>
<dbReference type="EMBL" id="LSZO01000135">
    <property type="protein sequence ID" value="KXU38438.1"/>
    <property type="molecule type" value="Genomic_DNA"/>
</dbReference>
<dbReference type="InterPro" id="IPR006311">
    <property type="entry name" value="TAT_signal"/>
</dbReference>
<dbReference type="PROSITE" id="PS51318">
    <property type="entry name" value="TAT"/>
    <property type="match status" value="1"/>
</dbReference>
<reference evidence="2 3" key="1">
    <citation type="submission" date="2016-02" db="EMBL/GenBank/DDBJ databases">
        <authorList>
            <person name="Wen L."/>
            <person name="He K."/>
            <person name="Yang H."/>
        </authorList>
    </citation>
    <scope>NUCLEOTIDE SEQUENCE [LARGE SCALE GENOMIC DNA]</scope>
    <source>
        <strain evidence="2 3">CV58</strain>
    </source>
</reference>
<dbReference type="AlphaFoldDB" id="A0A139SUZ7"/>
<name>A0A139SUZ7_9GAMM</name>
<comment type="caution">
    <text evidence="2">The sequence shown here is derived from an EMBL/GenBank/DDBJ whole genome shotgun (WGS) entry which is preliminary data.</text>
</comment>
<dbReference type="InterPro" id="IPR011249">
    <property type="entry name" value="Metalloenz_LuxS/M16"/>
</dbReference>
<sequence length="180" mass="19859">MLESKTNGGLSRRALFKYGLLGAAALAAGGGISSIDFFRESALAQGMRILRERDLHFLRAIIPVLLQGAVSADEMPKTVEQTLRGMDYSLSHLSPAMLALTEQLMVTLSLPLSRAPLSGIWGRWENASPEDIRRFFKRWQNSPLALLKMGHNSLLQLVPMGWYGNPASWQHCGYPGPPNI</sequence>
<organism evidence="2 3">
    <name type="scientific">Ventosimonas gracilis</name>
    <dbReference type="NCBI Taxonomy" id="1680762"/>
    <lineage>
        <taxon>Bacteria</taxon>
        <taxon>Pseudomonadati</taxon>
        <taxon>Pseudomonadota</taxon>
        <taxon>Gammaproteobacteria</taxon>
        <taxon>Pseudomonadales</taxon>
        <taxon>Ventosimonadaceae</taxon>
        <taxon>Ventosimonas</taxon>
    </lineage>
</organism>